<accession>A0A6B8VJ45</accession>
<evidence type="ECO:0000313" key="2">
    <source>
        <dbReference type="EMBL" id="QGU03059.1"/>
    </source>
</evidence>
<feature type="transmembrane region" description="Helical" evidence="1">
    <location>
        <begin position="63"/>
        <end position="84"/>
    </location>
</feature>
<dbReference type="RefSeq" id="WP_156193383.1">
    <property type="nucleotide sequence ID" value="NZ_CP046452.1"/>
</dbReference>
<keyword evidence="1" id="KW-0812">Transmembrane</keyword>
<keyword evidence="3" id="KW-1185">Reference proteome</keyword>
<proteinExistence type="predicted"/>
<dbReference type="Proteomes" id="UP000427071">
    <property type="component" value="Chromosome"/>
</dbReference>
<protein>
    <submittedName>
        <fullName evidence="2">Uncharacterized protein</fullName>
    </submittedName>
</protein>
<gene>
    <name evidence="2" type="ORF">CKALI_11050</name>
</gene>
<feature type="transmembrane region" description="Helical" evidence="1">
    <location>
        <begin position="38"/>
        <end position="57"/>
    </location>
</feature>
<name>A0A6B8VJ45_9CORY</name>
<organism evidence="2 3">
    <name type="scientific">Corynebacterium kalinowskii</name>
    <dbReference type="NCBI Taxonomy" id="2675216"/>
    <lineage>
        <taxon>Bacteria</taxon>
        <taxon>Bacillati</taxon>
        <taxon>Actinomycetota</taxon>
        <taxon>Actinomycetes</taxon>
        <taxon>Mycobacteriales</taxon>
        <taxon>Corynebacteriaceae</taxon>
        <taxon>Corynebacterium</taxon>
    </lineage>
</organism>
<evidence type="ECO:0000313" key="3">
    <source>
        <dbReference type="Proteomes" id="UP000427071"/>
    </source>
</evidence>
<keyword evidence="1" id="KW-1133">Transmembrane helix</keyword>
<reference evidence="3" key="1">
    <citation type="submission" date="2019-11" db="EMBL/GenBank/DDBJ databases">
        <title>Complete genome sequence of Corynebacterium kalinowskii 1959, a novel Corynebacterium species isolated from soil of a small paddock in Vilsendorf, Germany.</title>
        <authorList>
            <person name="Schaffert L."/>
            <person name="Ruwe M."/>
            <person name="Milse J."/>
            <person name="Hanuschka K."/>
            <person name="Ortseifen V."/>
            <person name="Droste J."/>
            <person name="Brandt D."/>
            <person name="Schlueter L."/>
            <person name="Kutter Y."/>
            <person name="Vinke S."/>
            <person name="Viehoefer P."/>
            <person name="Jacob L."/>
            <person name="Luebke N.-C."/>
            <person name="Schulte-Berndt E."/>
            <person name="Hain C."/>
            <person name="Linder M."/>
            <person name="Schmidt P."/>
            <person name="Wollenschlaeger L."/>
            <person name="Luttermann T."/>
            <person name="Thieme E."/>
            <person name="Hassa J."/>
            <person name="Haak M."/>
            <person name="Wittchen M."/>
            <person name="Mentz A."/>
            <person name="Persicke M."/>
            <person name="Busche T."/>
            <person name="Ruckert C."/>
        </authorList>
    </citation>
    <scope>NUCLEOTIDE SEQUENCE [LARGE SCALE GENOMIC DNA]</scope>
    <source>
        <strain evidence="3">1959</strain>
    </source>
</reference>
<feature type="transmembrane region" description="Helical" evidence="1">
    <location>
        <begin position="91"/>
        <end position="111"/>
    </location>
</feature>
<dbReference type="KEGG" id="ckw:CKALI_11050"/>
<dbReference type="AlphaFoldDB" id="A0A6B8VJ45"/>
<sequence length="126" mass="14287">MWKQRAQLPLPEKRHTVTENGDTFQKIKQVEQKYARQAVLWMVCYFFAVALGVFLMAKGMHPKSIRVISSIVYLVAFAYVMGIFRRQHPKLTGAFILVAIIATVVCFSEFINSSEAVVNYAVADTP</sequence>
<keyword evidence="1" id="KW-0472">Membrane</keyword>
<evidence type="ECO:0000256" key="1">
    <source>
        <dbReference type="SAM" id="Phobius"/>
    </source>
</evidence>
<dbReference type="EMBL" id="CP046452">
    <property type="protein sequence ID" value="QGU03059.1"/>
    <property type="molecule type" value="Genomic_DNA"/>
</dbReference>